<proteinExistence type="predicted"/>
<dbReference type="EMBL" id="FNON01000014">
    <property type="protein sequence ID" value="SDZ38093.1"/>
    <property type="molecule type" value="Genomic_DNA"/>
</dbReference>
<evidence type="ECO:0000256" key="1">
    <source>
        <dbReference type="SAM" id="MobiDB-lite"/>
    </source>
</evidence>
<evidence type="ECO:0000259" key="2">
    <source>
        <dbReference type="Pfam" id="PF02720"/>
    </source>
</evidence>
<feature type="compositionally biased region" description="Basic and acidic residues" evidence="1">
    <location>
        <begin position="184"/>
        <end position="201"/>
    </location>
</feature>
<dbReference type="InterPro" id="IPR003870">
    <property type="entry name" value="DUF222"/>
</dbReference>
<organism evidence="3 4">
    <name type="scientific">Amycolatopsis xylanica</name>
    <dbReference type="NCBI Taxonomy" id="589385"/>
    <lineage>
        <taxon>Bacteria</taxon>
        <taxon>Bacillati</taxon>
        <taxon>Actinomycetota</taxon>
        <taxon>Actinomycetes</taxon>
        <taxon>Pseudonocardiales</taxon>
        <taxon>Pseudonocardiaceae</taxon>
        <taxon>Amycolatopsis</taxon>
    </lineage>
</organism>
<accession>A0A1H3SJ56</accession>
<keyword evidence="4" id="KW-1185">Reference proteome</keyword>
<sequence length="387" mass="42565">MLASEEALNREYARIVDLVGEFDKRALAPTKGSRNTSVFLVSALRLSYKEARARVAQAKLAMPVAKTAMASGKINREHLQEIEHVMSQAPESLPDAERTADEDSLVALAQQASPFTVRKIGVRLRSYWNVETKDPKAREQDLARPKRTFHYNMTSDGAMKFSGVLDPETSTLVASVLTPLSKPDPADEIGKPDRRTKDERQGDAVAAVFDLAARAPDLPINASERTTMTVTVGLDELERRAGIAMLDGYQAVSVSQLLKMCCDARVVPAVLGTAGEVLHLGQPAELASPAQRAALAIRDRGCSRPGCTRGPKWCTPQQMTRWIAEHGPVELKDLGLICERDRHLLHHTDWEIQAGESRIEWVPPAWLDPERTPISNTAHDPPRHSAA</sequence>
<protein>
    <recommendedName>
        <fullName evidence="2">DUF222 domain-containing protein</fullName>
    </recommendedName>
</protein>
<feature type="domain" description="DUF222" evidence="2">
    <location>
        <begin position="5"/>
        <end position="299"/>
    </location>
</feature>
<dbReference type="Proteomes" id="UP000199515">
    <property type="component" value="Unassembled WGS sequence"/>
</dbReference>
<dbReference type="STRING" id="589385.SAMN05421504_11457"/>
<dbReference type="OrthoDB" id="3656171at2"/>
<reference evidence="3 4" key="1">
    <citation type="submission" date="2016-10" db="EMBL/GenBank/DDBJ databases">
        <authorList>
            <person name="de Groot N.N."/>
        </authorList>
    </citation>
    <scope>NUCLEOTIDE SEQUENCE [LARGE SCALE GENOMIC DNA]</scope>
    <source>
        <strain evidence="3 4">CPCC 202699</strain>
    </source>
</reference>
<gene>
    <name evidence="3" type="ORF">SAMN05421504_11457</name>
</gene>
<feature type="region of interest" description="Disordered" evidence="1">
    <location>
        <begin position="179"/>
        <end position="201"/>
    </location>
</feature>
<evidence type="ECO:0000313" key="4">
    <source>
        <dbReference type="Proteomes" id="UP000199515"/>
    </source>
</evidence>
<dbReference type="AlphaFoldDB" id="A0A1H3SJ56"/>
<dbReference type="Pfam" id="PF02720">
    <property type="entry name" value="DUF222"/>
    <property type="match status" value="1"/>
</dbReference>
<name>A0A1H3SJ56_9PSEU</name>
<evidence type="ECO:0000313" key="3">
    <source>
        <dbReference type="EMBL" id="SDZ38093.1"/>
    </source>
</evidence>